<feature type="region of interest" description="Disordered" evidence="1">
    <location>
        <begin position="1770"/>
        <end position="1821"/>
    </location>
</feature>
<keyword evidence="3" id="KW-1185">Reference proteome</keyword>
<feature type="region of interest" description="Disordered" evidence="1">
    <location>
        <begin position="268"/>
        <end position="287"/>
    </location>
</feature>
<feature type="compositionally biased region" description="Acidic residues" evidence="1">
    <location>
        <begin position="1129"/>
        <end position="1138"/>
    </location>
</feature>
<evidence type="ECO:0000256" key="1">
    <source>
        <dbReference type="SAM" id="MobiDB-lite"/>
    </source>
</evidence>
<dbReference type="Pfam" id="PF15249">
    <property type="entry name" value="GLTSCR1"/>
    <property type="match status" value="1"/>
</dbReference>
<feature type="region of interest" description="Disordered" evidence="1">
    <location>
        <begin position="1125"/>
        <end position="1168"/>
    </location>
</feature>
<feature type="compositionally biased region" description="Low complexity" evidence="1">
    <location>
        <begin position="642"/>
        <end position="689"/>
    </location>
</feature>
<dbReference type="WBParaSite" id="PTRK_0001639100.2">
    <property type="protein sequence ID" value="PTRK_0001639100.2"/>
    <property type="gene ID" value="PTRK_0001639100"/>
</dbReference>
<feature type="compositionally biased region" description="Polar residues" evidence="1">
    <location>
        <begin position="75"/>
        <end position="87"/>
    </location>
</feature>
<feature type="region of interest" description="Disordered" evidence="1">
    <location>
        <begin position="569"/>
        <end position="689"/>
    </location>
</feature>
<dbReference type="InterPro" id="IPR015671">
    <property type="entry name" value="GSCR1_dom"/>
</dbReference>
<feature type="compositionally biased region" description="Basic and acidic residues" evidence="1">
    <location>
        <begin position="886"/>
        <end position="899"/>
    </location>
</feature>
<proteinExistence type="predicted"/>
<feature type="region of interest" description="Disordered" evidence="1">
    <location>
        <begin position="296"/>
        <end position="329"/>
    </location>
</feature>
<feature type="region of interest" description="Disordered" evidence="1">
    <location>
        <begin position="1508"/>
        <end position="1529"/>
    </location>
</feature>
<feature type="region of interest" description="Disordered" evidence="1">
    <location>
        <begin position="1331"/>
        <end position="1353"/>
    </location>
</feature>
<accession>A0A0N5A439</accession>
<feature type="compositionally biased region" description="Basic residues" evidence="1">
    <location>
        <begin position="1381"/>
        <end position="1396"/>
    </location>
</feature>
<feature type="compositionally biased region" description="Low complexity" evidence="1">
    <location>
        <begin position="570"/>
        <end position="590"/>
    </location>
</feature>
<feature type="compositionally biased region" description="Low complexity" evidence="1">
    <location>
        <begin position="598"/>
        <end position="612"/>
    </location>
</feature>
<reference evidence="4" key="1">
    <citation type="submission" date="2017-02" db="UniProtKB">
        <authorList>
            <consortium name="WormBaseParasite"/>
        </authorList>
    </citation>
    <scope>IDENTIFICATION</scope>
</reference>
<feature type="region of interest" description="Disordered" evidence="1">
    <location>
        <begin position="342"/>
        <end position="400"/>
    </location>
</feature>
<feature type="compositionally biased region" description="Polar residues" evidence="1">
    <location>
        <begin position="857"/>
        <end position="866"/>
    </location>
</feature>
<feature type="region of interest" description="Disordered" evidence="1">
    <location>
        <begin position="759"/>
        <end position="923"/>
    </location>
</feature>
<feature type="compositionally biased region" description="Low complexity" evidence="1">
    <location>
        <begin position="804"/>
        <end position="817"/>
    </location>
</feature>
<organism evidence="3 4">
    <name type="scientific">Parastrongyloides trichosuri</name>
    <name type="common">Possum-specific nematode worm</name>
    <dbReference type="NCBI Taxonomy" id="131310"/>
    <lineage>
        <taxon>Eukaryota</taxon>
        <taxon>Metazoa</taxon>
        <taxon>Ecdysozoa</taxon>
        <taxon>Nematoda</taxon>
        <taxon>Chromadorea</taxon>
        <taxon>Rhabditida</taxon>
        <taxon>Tylenchina</taxon>
        <taxon>Panagrolaimomorpha</taxon>
        <taxon>Strongyloidoidea</taxon>
        <taxon>Strongyloididae</taxon>
        <taxon>Parastrongyloides</taxon>
    </lineage>
</organism>
<dbReference type="Proteomes" id="UP000038045">
    <property type="component" value="Unplaced"/>
</dbReference>
<feature type="compositionally biased region" description="Polar residues" evidence="1">
    <location>
        <begin position="818"/>
        <end position="835"/>
    </location>
</feature>
<name>A0A0N5A439_PARTI</name>
<evidence type="ECO:0000259" key="2">
    <source>
        <dbReference type="Pfam" id="PF15249"/>
    </source>
</evidence>
<evidence type="ECO:0000313" key="4">
    <source>
        <dbReference type="WBParaSite" id="PTRK_0001639100.2"/>
    </source>
</evidence>
<feature type="compositionally biased region" description="Basic residues" evidence="1">
    <location>
        <begin position="1793"/>
        <end position="1804"/>
    </location>
</feature>
<feature type="compositionally biased region" description="Low complexity" evidence="1">
    <location>
        <begin position="304"/>
        <end position="317"/>
    </location>
</feature>
<feature type="compositionally biased region" description="Polar residues" evidence="1">
    <location>
        <begin position="362"/>
        <end position="374"/>
    </location>
</feature>
<feature type="compositionally biased region" description="Basic and acidic residues" evidence="1">
    <location>
        <begin position="1139"/>
        <end position="1155"/>
    </location>
</feature>
<feature type="compositionally biased region" description="Polar residues" evidence="1">
    <location>
        <begin position="793"/>
        <end position="803"/>
    </location>
</feature>
<feature type="region of interest" description="Disordered" evidence="1">
    <location>
        <begin position="68"/>
        <end position="87"/>
    </location>
</feature>
<feature type="region of interest" description="Disordered" evidence="1">
    <location>
        <begin position="180"/>
        <end position="200"/>
    </location>
</feature>
<feature type="domain" description="GLTSCR protein conserved" evidence="2">
    <location>
        <begin position="953"/>
        <end position="1051"/>
    </location>
</feature>
<feature type="region of interest" description="Disordered" evidence="1">
    <location>
        <begin position="1619"/>
        <end position="1654"/>
    </location>
</feature>
<sequence length="1849" mass="209205">MHNILKTVNQIILAHLPTLCGVKHYLRPYKTLHIGCRTRDFVRTKRIMHIHQNDLILWEIDEVLRCNSPPRDGNNGKSQTTETSSNQIQGVQNNLTTNIPIQNKSQQNGQIENFTIHHTNQNQQLTPQQKLTTNQQMPQNSRYKGQALHQVLQGNKVHQQRSIQSGDQEIKKMINRNASQNIQMQQQQTSRSPQSSQQNLLRDCQVQQQHGNVNQTHMVTNPSQQHIIVQPINSPLQQGTIAVQIANPSNSQMVGSTFPTESIRQVTQISSGPKNMMPSTSRSINSNEQSYMNTMNNTSQISTNSSGNNRQSGQGSNIMNQQRQTSVTKNSQNNNHMFEQRQMQYQQQVQSSLSRPQSQSQIVNSPTSVSTPQSAPKYVESPTYSNPSSNSQNNVSPKVQQRHNVNGQFLTQSQLQQLASQGNSTVVVLPSNGQNIARYHDDTRVVTQSQFISPPTRAVGAIIQNNVQQTRFVPQFQNANIIQTTSNGDIRQEMFQTGNINAKSQQIIIDQNGSRIVQHVVLGTPQINQNMRTSNVPTSVSIQNQPISHITSIQQQNVTPIAVHTQKHISTSQIQQNQMPQQVQQQSGQSMVHNNTSQQQQQIQHVQVSKPQQIHHPNVINVQQSSGNKKSRTPVPKATLVSTNVTTNKKKNASNTNTPNTSFNTSTPTSSSTNKTSTTPMTSTPQTPTANESMLQANQMAVRLSIENLHQISQISDEIEKLKQLQAKTGQNHSAKIKSLEDKRGLIFISALQQQHNVTTQIQPQSTKTPVPIQPKQVANGQKNKSSNKRNPRASNNNSINTLTPKSTGSSNTTSTSKQGGNQQQSLNKDSNKSAPKNIDKKSSKSAINELNDSHPNHSISSQSTEQTKHEDSSKNISKQTSNKVDSQEVSKDGTRSDSIDDNGDENSKDSCTSPEEKKIVIPTSTIQSTRIFNQTSYRKRNIELFKMEMIRRINNPDVSTPFTSKKDVVNRLIPYSIFQEPELKNETLERFDHDYLRFRNSQTCRIQKFEAKLRSKMMKEAESPSQFKIDHLQFLMMDVEFEKRRLKKEKEKANTDEVKKFIDRRLAERGNDIDAMNELKKFVKTKQENIPHPHKLHFSYDLPEVDYNDYIPKVTETWKTPNYTVYDSSEEEEIEEKESEHESEYESGTEHSENESESNVSSAGKESIENIQQESSLIFIKSSLPFANPLTSNNVIKNITPIPIEQPIVVKNNNVLTEKIENNEQTSIAAMLQKLEGLDNTGNKNIIKPPQMEIKEEQHVSKISLRFPKSGLINGDLSSNLKYQKTMHPFSAESLLNANNEKPLDISNHSLKIKKSTLSQVPSTSLVNQYTTNHSNNTSLTNITSTNETSNPSKCVLKLQKINGEIKLKTEEDENEKDKRRQAKRERKEKKKAKKLEKQRLKNLEEACEVKEVVINESKSISPTPRLLLKLNRNSSSIEPPPIIERINDKDTGNANKVVPPIKIDKKHKEDKKNKNILNSFKLPKESKDSIEKIKIQQHDGNSNIAFISKDIEKDTSDNNKKRKSESISEVPLKIPKLKIGKHTLVEPIQRISEEKVPSLSIPKLKIHLNPSTNSNEGDNNKIQKISISRKSITTLVSGTEINTSMISENNISLNESIDNLSKNNMNESRKREKKHKKDKEHKKHKHRDEKPLKLSIKPPVEYNLGTSNDQVVGNEKIKISLNLNKTWSNEETSTFSRENSIQSDKGGIGRLSIQAEALKFKNSDLVLKLPKIKRETNYEEEVESREEISEKIKPIKLSLKSLKDKQTDVHDNIPPLKIKKRNDKNISREHKEHKKVKDKKKSQNSYPVRPLHGTNPVLPPQERLASAYAEAERRSMIGKAPTLMNFS</sequence>
<protein>
    <submittedName>
        <fullName evidence="4">GLTSCR1 domain-containing protein</fullName>
    </submittedName>
</protein>
<feature type="compositionally biased region" description="Polar residues" evidence="1">
    <location>
        <begin position="759"/>
        <end position="769"/>
    </location>
</feature>
<feature type="compositionally biased region" description="Low complexity" evidence="1">
    <location>
        <begin position="1332"/>
        <end position="1353"/>
    </location>
</feature>
<feature type="compositionally biased region" description="Polar residues" evidence="1">
    <location>
        <begin position="875"/>
        <end position="885"/>
    </location>
</feature>
<feature type="compositionally biased region" description="Low complexity" evidence="1">
    <location>
        <begin position="342"/>
        <end position="361"/>
    </location>
</feature>
<feature type="region of interest" description="Disordered" evidence="1">
    <location>
        <begin position="1437"/>
        <end position="1461"/>
    </location>
</feature>
<evidence type="ECO:0000313" key="3">
    <source>
        <dbReference type="Proteomes" id="UP000038045"/>
    </source>
</evidence>
<feature type="compositionally biased region" description="Low complexity" evidence="1">
    <location>
        <begin position="381"/>
        <end position="397"/>
    </location>
</feature>
<feature type="compositionally biased region" description="Polar residues" evidence="1">
    <location>
        <begin position="1619"/>
        <end position="1628"/>
    </location>
</feature>
<feature type="compositionally biased region" description="Basic and acidic residues" evidence="1">
    <location>
        <begin position="1511"/>
        <end position="1521"/>
    </location>
</feature>
<feature type="compositionally biased region" description="Basic residues" evidence="1">
    <location>
        <begin position="1633"/>
        <end position="1649"/>
    </location>
</feature>
<dbReference type="STRING" id="131310.A0A0N5A439"/>
<feature type="compositionally biased region" description="Polar residues" evidence="1">
    <location>
        <begin position="318"/>
        <end position="329"/>
    </location>
</feature>
<feature type="region of interest" description="Disordered" evidence="1">
    <location>
        <begin position="1372"/>
        <end position="1397"/>
    </location>
</feature>
<feature type="compositionally biased region" description="Low complexity" evidence="1">
    <location>
        <begin position="180"/>
        <end position="198"/>
    </location>
</feature>